<protein>
    <submittedName>
        <fullName evidence="1">Uncharacterized protein</fullName>
    </submittedName>
</protein>
<accession>A0A6C0BIH4</accession>
<organism evidence="1">
    <name type="scientific">viral metagenome</name>
    <dbReference type="NCBI Taxonomy" id="1070528"/>
    <lineage>
        <taxon>unclassified sequences</taxon>
        <taxon>metagenomes</taxon>
        <taxon>organismal metagenomes</taxon>
    </lineage>
</organism>
<sequence>MDAVLLGKAELIDSYRKKCYENELNSLARGHDQYTPVSVPTEYANHREICLTSDLLRDANIVILHPSADSGFPHTRAGNLICMPAGYSAAQSEETLFHESFHLDQKARPSLWKSYHIREGWWPIPASSLPDRWVDRCRINPDTLDLPFWTWQTHYVPLPLFKNESRPEMKECEVRWYDIRNGVLFSSPPTSFSKRYGGITYNEHPNEVSAVELTNKGIRSIAELSNVLLK</sequence>
<evidence type="ECO:0000313" key="1">
    <source>
        <dbReference type="EMBL" id="QHS92155.1"/>
    </source>
</evidence>
<name>A0A6C0BIH4_9ZZZZ</name>
<dbReference type="AlphaFoldDB" id="A0A6C0BIH4"/>
<dbReference type="EMBL" id="MN739170">
    <property type="protein sequence ID" value="QHS92155.1"/>
    <property type="molecule type" value="Genomic_DNA"/>
</dbReference>
<reference evidence="1" key="1">
    <citation type="journal article" date="2020" name="Nature">
        <title>Giant virus diversity and host interactions through global metagenomics.</title>
        <authorList>
            <person name="Schulz F."/>
            <person name="Roux S."/>
            <person name="Paez-Espino D."/>
            <person name="Jungbluth S."/>
            <person name="Walsh D.A."/>
            <person name="Denef V.J."/>
            <person name="McMahon K.D."/>
            <person name="Konstantinidis K.T."/>
            <person name="Eloe-Fadrosh E.A."/>
            <person name="Kyrpides N.C."/>
            <person name="Woyke T."/>
        </authorList>
    </citation>
    <scope>NUCLEOTIDE SEQUENCE</scope>
    <source>
        <strain evidence="1">GVMAG-M-3300013285-6</strain>
    </source>
</reference>
<proteinExistence type="predicted"/>